<dbReference type="Gene3D" id="1.20.1050.10">
    <property type="match status" value="1"/>
</dbReference>
<evidence type="ECO:0000259" key="2">
    <source>
        <dbReference type="PROSITE" id="PS50405"/>
    </source>
</evidence>
<feature type="domain" description="GST N-terminal" evidence="1">
    <location>
        <begin position="1"/>
        <end position="79"/>
    </location>
</feature>
<dbReference type="SUPFAM" id="SSF52833">
    <property type="entry name" value="Thioredoxin-like"/>
    <property type="match status" value="1"/>
</dbReference>
<evidence type="ECO:0000259" key="1">
    <source>
        <dbReference type="PROSITE" id="PS50404"/>
    </source>
</evidence>
<dbReference type="InterPro" id="IPR004045">
    <property type="entry name" value="Glutathione_S-Trfase_N"/>
</dbReference>
<sequence length="213" mass="23350">MFADPTSGNCYKVALILHLTGRDTQVVRTSVVEGHTQDPRFRALNPDGRVPFLQFPDGRGMGESNALLLALARGTAYRPDAPADEDEVLEWLFFEQYSFEPNIAVARVWRHFTGVPEGQEEGLRAKMANGAHALKVLDQALETRQFLAGRRFTVADIALYAYAHLAGEGGFDLNDVPAVLAWMDRVAGQPGFLDMPALFSNAPTVNFDDALAA</sequence>
<keyword evidence="4" id="KW-1185">Reference proteome</keyword>
<dbReference type="Proteomes" id="UP001296873">
    <property type="component" value="Unassembled WGS sequence"/>
</dbReference>
<evidence type="ECO:0000313" key="3">
    <source>
        <dbReference type="EMBL" id="MBK1667915.1"/>
    </source>
</evidence>
<evidence type="ECO:0000313" key="4">
    <source>
        <dbReference type="Proteomes" id="UP001296873"/>
    </source>
</evidence>
<dbReference type="SUPFAM" id="SSF47616">
    <property type="entry name" value="GST C-terminal domain-like"/>
    <property type="match status" value="1"/>
</dbReference>
<dbReference type="Gene3D" id="3.40.30.10">
    <property type="entry name" value="Glutaredoxin"/>
    <property type="match status" value="1"/>
</dbReference>
<dbReference type="PANTHER" id="PTHR44051">
    <property type="entry name" value="GLUTATHIONE S-TRANSFERASE-RELATED"/>
    <property type="match status" value="1"/>
</dbReference>
<dbReference type="InterPro" id="IPR040079">
    <property type="entry name" value="Glutathione_S-Trfase"/>
</dbReference>
<dbReference type="InterPro" id="IPR036249">
    <property type="entry name" value="Thioredoxin-like_sf"/>
</dbReference>
<dbReference type="InterPro" id="IPR010987">
    <property type="entry name" value="Glutathione-S-Trfase_C-like"/>
</dbReference>
<comment type="caution">
    <text evidence="3">The sequence shown here is derived from an EMBL/GenBank/DDBJ whole genome shotgun (WGS) entry which is preliminary data.</text>
</comment>
<dbReference type="SFLD" id="SFLDS00019">
    <property type="entry name" value="Glutathione_Transferase_(cytos"/>
    <property type="match status" value="1"/>
</dbReference>
<gene>
    <name evidence="3" type="ORF">CKO28_07685</name>
</gene>
<evidence type="ECO:0008006" key="5">
    <source>
        <dbReference type="Google" id="ProtNLM"/>
    </source>
</evidence>
<dbReference type="PROSITE" id="PS50405">
    <property type="entry name" value="GST_CTER"/>
    <property type="match status" value="1"/>
</dbReference>
<feature type="domain" description="GST C-terminal" evidence="2">
    <location>
        <begin position="81"/>
        <end position="207"/>
    </location>
</feature>
<dbReference type="Pfam" id="PF00043">
    <property type="entry name" value="GST_C"/>
    <property type="match status" value="1"/>
</dbReference>
<reference evidence="3 4" key="1">
    <citation type="journal article" date="2020" name="Microorganisms">
        <title>Osmotic Adaptation and Compatible Solute Biosynthesis of Phototrophic Bacteria as Revealed from Genome Analyses.</title>
        <authorList>
            <person name="Imhoff J.F."/>
            <person name="Rahn T."/>
            <person name="Kunzel S."/>
            <person name="Keller A."/>
            <person name="Neulinger S.C."/>
        </authorList>
    </citation>
    <scope>NUCLEOTIDE SEQUENCE [LARGE SCALE GENOMIC DNA]</scope>
    <source>
        <strain evidence="3 4">DSM 9895</strain>
    </source>
</reference>
<dbReference type="InterPro" id="IPR004046">
    <property type="entry name" value="GST_C"/>
</dbReference>
<accession>A0ABS1DBZ0</accession>
<proteinExistence type="predicted"/>
<dbReference type="PROSITE" id="PS50404">
    <property type="entry name" value="GST_NTER"/>
    <property type="match status" value="1"/>
</dbReference>
<protein>
    <recommendedName>
        <fullName evidence="5">Glutathione S-transferase</fullName>
    </recommendedName>
</protein>
<name>A0ABS1DBZ0_9PROT</name>
<dbReference type="PANTHER" id="PTHR44051:SF2">
    <property type="entry name" value="HYPOTHETICAL GLUTATHIONE S-TRANSFERASE LIKE PROTEIN"/>
    <property type="match status" value="1"/>
</dbReference>
<organism evidence="3 4">
    <name type="scientific">Rhodovibrio sodomensis</name>
    <dbReference type="NCBI Taxonomy" id="1088"/>
    <lineage>
        <taxon>Bacteria</taxon>
        <taxon>Pseudomonadati</taxon>
        <taxon>Pseudomonadota</taxon>
        <taxon>Alphaproteobacteria</taxon>
        <taxon>Rhodospirillales</taxon>
        <taxon>Rhodovibrionaceae</taxon>
        <taxon>Rhodovibrio</taxon>
    </lineage>
</organism>
<dbReference type="InterPro" id="IPR036282">
    <property type="entry name" value="Glutathione-S-Trfase_C_sf"/>
</dbReference>
<dbReference type="SFLD" id="SFLDG00358">
    <property type="entry name" value="Main_(cytGST)"/>
    <property type="match status" value="1"/>
</dbReference>
<dbReference type="Pfam" id="PF13417">
    <property type="entry name" value="GST_N_3"/>
    <property type="match status" value="1"/>
</dbReference>
<dbReference type="EMBL" id="NRRL01000014">
    <property type="protein sequence ID" value="MBK1667915.1"/>
    <property type="molecule type" value="Genomic_DNA"/>
</dbReference>